<evidence type="ECO:0000256" key="1">
    <source>
        <dbReference type="SAM" id="MobiDB-lite"/>
    </source>
</evidence>
<evidence type="ECO:0000313" key="3">
    <source>
        <dbReference type="Proteomes" id="UP000827092"/>
    </source>
</evidence>
<feature type="region of interest" description="Disordered" evidence="1">
    <location>
        <begin position="206"/>
        <end position="269"/>
    </location>
</feature>
<organism evidence="2 3">
    <name type="scientific">Oedothorax gibbosus</name>
    <dbReference type="NCBI Taxonomy" id="931172"/>
    <lineage>
        <taxon>Eukaryota</taxon>
        <taxon>Metazoa</taxon>
        <taxon>Ecdysozoa</taxon>
        <taxon>Arthropoda</taxon>
        <taxon>Chelicerata</taxon>
        <taxon>Arachnida</taxon>
        <taxon>Araneae</taxon>
        <taxon>Araneomorphae</taxon>
        <taxon>Entelegynae</taxon>
        <taxon>Araneoidea</taxon>
        <taxon>Linyphiidae</taxon>
        <taxon>Erigoninae</taxon>
        <taxon>Oedothorax</taxon>
    </lineage>
</organism>
<keyword evidence="3" id="KW-1185">Reference proteome</keyword>
<sequence>MVFLERCLCAADGKEGEVDVNFYNFAREEPSAFMFDISSCYDDSLSKTFVLTFPVKEELKGYEKIIKSSIHLFLKDVIKVSKQRIFVTEVIFDSKYMYAEFKLLAPPDSLIKLKTPTKESTLDEAVNKLKESISYGNFTISIPINEKVLVLKLEPNGLNEFAGDRHPATVRANYNEGSVIGLTIGMLLLGFVLGGDTRDPAIETYNESSTSMASKKKNKTAEEIDGVKPSGYMDDSGHIQVRNKPVPLTAPAKPYSKNPDSLEHLKECS</sequence>
<dbReference type="Proteomes" id="UP000827092">
    <property type="component" value="Unassembled WGS sequence"/>
</dbReference>
<feature type="compositionally biased region" description="Basic and acidic residues" evidence="1">
    <location>
        <begin position="260"/>
        <end position="269"/>
    </location>
</feature>
<name>A0AAV6VQZ5_9ARAC</name>
<reference evidence="2 3" key="1">
    <citation type="journal article" date="2022" name="Nat. Ecol. Evol.">
        <title>A masculinizing supergene underlies an exaggerated male reproductive morph in a spider.</title>
        <authorList>
            <person name="Hendrickx F."/>
            <person name="De Corte Z."/>
            <person name="Sonet G."/>
            <person name="Van Belleghem S.M."/>
            <person name="Kostlbacher S."/>
            <person name="Vangestel C."/>
        </authorList>
    </citation>
    <scope>NUCLEOTIDE SEQUENCE [LARGE SCALE GENOMIC DNA]</scope>
    <source>
        <strain evidence="2">W744_W776</strain>
    </source>
</reference>
<gene>
    <name evidence="2" type="ORF">JTE90_026539</name>
</gene>
<dbReference type="EMBL" id="JAFNEN010000038">
    <property type="protein sequence ID" value="KAG8198643.1"/>
    <property type="molecule type" value="Genomic_DNA"/>
</dbReference>
<protein>
    <submittedName>
        <fullName evidence="2">Uncharacterized protein</fullName>
    </submittedName>
</protein>
<evidence type="ECO:0000313" key="2">
    <source>
        <dbReference type="EMBL" id="KAG8198643.1"/>
    </source>
</evidence>
<comment type="caution">
    <text evidence="2">The sequence shown here is derived from an EMBL/GenBank/DDBJ whole genome shotgun (WGS) entry which is preliminary data.</text>
</comment>
<accession>A0AAV6VQZ5</accession>
<proteinExistence type="predicted"/>
<dbReference type="AlphaFoldDB" id="A0AAV6VQZ5"/>